<keyword evidence="2" id="KW-1185">Reference proteome</keyword>
<name>A0A498ITT7_MALDO</name>
<accession>A0A498ITT7</accession>
<organism evidence="1 2">
    <name type="scientific">Malus domestica</name>
    <name type="common">Apple</name>
    <name type="synonym">Pyrus malus</name>
    <dbReference type="NCBI Taxonomy" id="3750"/>
    <lineage>
        <taxon>Eukaryota</taxon>
        <taxon>Viridiplantae</taxon>
        <taxon>Streptophyta</taxon>
        <taxon>Embryophyta</taxon>
        <taxon>Tracheophyta</taxon>
        <taxon>Spermatophyta</taxon>
        <taxon>Magnoliopsida</taxon>
        <taxon>eudicotyledons</taxon>
        <taxon>Gunneridae</taxon>
        <taxon>Pentapetalae</taxon>
        <taxon>rosids</taxon>
        <taxon>fabids</taxon>
        <taxon>Rosales</taxon>
        <taxon>Rosaceae</taxon>
        <taxon>Amygdaloideae</taxon>
        <taxon>Maleae</taxon>
        <taxon>Malus</taxon>
    </lineage>
</organism>
<reference evidence="1 2" key="1">
    <citation type="submission" date="2018-10" db="EMBL/GenBank/DDBJ databases">
        <title>A high-quality apple genome assembly.</title>
        <authorList>
            <person name="Hu J."/>
        </authorList>
    </citation>
    <scope>NUCLEOTIDE SEQUENCE [LARGE SCALE GENOMIC DNA]</scope>
    <source>
        <strain evidence="2">cv. HFTH1</strain>
        <tissue evidence="1">Young leaf</tissue>
    </source>
</reference>
<dbReference type="EMBL" id="RDQH01000336">
    <property type="protein sequence ID" value="RXH85595.1"/>
    <property type="molecule type" value="Genomic_DNA"/>
</dbReference>
<evidence type="ECO:0000313" key="2">
    <source>
        <dbReference type="Proteomes" id="UP000290289"/>
    </source>
</evidence>
<protein>
    <submittedName>
        <fullName evidence="1">Uncharacterized protein</fullName>
    </submittedName>
</protein>
<gene>
    <name evidence="1" type="ORF">DVH24_009416</name>
</gene>
<dbReference type="Proteomes" id="UP000290289">
    <property type="component" value="Chromosome 10"/>
</dbReference>
<dbReference type="AlphaFoldDB" id="A0A498ITT7"/>
<comment type="caution">
    <text evidence="1">The sequence shown here is derived from an EMBL/GenBank/DDBJ whole genome shotgun (WGS) entry which is preliminary data.</text>
</comment>
<proteinExistence type="predicted"/>
<sequence>MGKDAAEYKKVWNLLRNLASWKFPMVGLPLFMWKIHVLSAFPLERVLESGQLLHGDFIVASLREIYIARQHYSSVAQICCHLALYFNFVVRQYLEALGRLITYIYQKGTWIVCPPISVPFPCPPVLCGHG</sequence>
<evidence type="ECO:0000313" key="1">
    <source>
        <dbReference type="EMBL" id="RXH85595.1"/>
    </source>
</evidence>